<dbReference type="SUPFAM" id="SSF51658">
    <property type="entry name" value="Xylose isomerase-like"/>
    <property type="match status" value="1"/>
</dbReference>
<dbReference type="Proteomes" id="UP000248817">
    <property type="component" value="Unassembled WGS sequence"/>
</dbReference>
<organism evidence="2 3">
    <name type="scientific">Aspergillus indologenus CBS 114.80</name>
    <dbReference type="NCBI Taxonomy" id="1450541"/>
    <lineage>
        <taxon>Eukaryota</taxon>
        <taxon>Fungi</taxon>
        <taxon>Dikarya</taxon>
        <taxon>Ascomycota</taxon>
        <taxon>Pezizomycotina</taxon>
        <taxon>Eurotiomycetes</taxon>
        <taxon>Eurotiomycetidae</taxon>
        <taxon>Eurotiales</taxon>
        <taxon>Aspergillaceae</taxon>
        <taxon>Aspergillus</taxon>
        <taxon>Aspergillus subgen. Circumdati</taxon>
    </lineage>
</organism>
<dbReference type="PANTHER" id="PTHR12110">
    <property type="entry name" value="HYDROXYPYRUVATE ISOMERASE"/>
    <property type="match status" value="1"/>
</dbReference>
<keyword evidence="2" id="KW-0670">Pyruvate</keyword>
<name>A0A2V5IXS3_9EURO</name>
<protein>
    <submittedName>
        <fullName evidence="2">4-hydroxyphenylpyruvate dioxygenase</fullName>
    </submittedName>
</protein>
<dbReference type="InterPro" id="IPR036237">
    <property type="entry name" value="Xyl_isomerase-like_sf"/>
</dbReference>
<dbReference type="InterPro" id="IPR013022">
    <property type="entry name" value="Xyl_isomerase-like_TIM-brl"/>
</dbReference>
<evidence type="ECO:0000259" key="1">
    <source>
        <dbReference type="Pfam" id="PF01261"/>
    </source>
</evidence>
<gene>
    <name evidence="2" type="ORF">BP00DRAFT_452380</name>
</gene>
<feature type="domain" description="Xylose isomerase-like TIM barrel" evidence="1">
    <location>
        <begin position="26"/>
        <end position="300"/>
    </location>
</feature>
<keyword evidence="2" id="KW-0223">Dioxygenase</keyword>
<dbReference type="PANTHER" id="PTHR12110:SF21">
    <property type="entry name" value="XYLOSE ISOMERASE-LIKE TIM BARREL DOMAIN-CONTAINING PROTEIN"/>
    <property type="match status" value="1"/>
</dbReference>
<accession>A0A2V5IXS3</accession>
<dbReference type="GO" id="GO:0051213">
    <property type="term" value="F:dioxygenase activity"/>
    <property type="evidence" value="ECO:0007669"/>
    <property type="project" value="UniProtKB-KW"/>
</dbReference>
<dbReference type="Gene3D" id="3.20.20.150">
    <property type="entry name" value="Divalent-metal-dependent TIM barrel enzymes"/>
    <property type="match status" value="1"/>
</dbReference>
<evidence type="ECO:0000313" key="3">
    <source>
        <dbReference type="Proteomes" id="UP000248817"/>
    </source>
</evidence>
<proteinExistence type="predicted"/>
<dbReference type="Pfam" id="PF01261">
    <property type="entry name" value="AP_endonuc_2"/>
    <property type="match status" value="1"/>
</dbReference>
<keyword evidence="3" id="KW-1185">Reference proteome</keyword>
<dbReference type="InterPro" id="IPR050312">
    <property type="entry name" value="IolE/XylAMocC-like"/>
</dbReference>
<dbReference type="AlphaFoldDB" id="A0A2V5IXS3"/>
<sequence length="307" mass="33544">MPCTPAIATMSVGRAWVHPLPAKLPQIAATGFQGIELFYEDLESLAREHSASPGAEPSEPSLLAAAQTTKTLCAALDLQSISLQPFLFYEGLLDRAAHAQRLTQLRTWFRLAHTLGTDLIQIPSTFLPSTETTGNLGVIIADMVELAELGLRESPVIRFAYENLAWGTHVATWEALWAVGERCGRADPEAIAGRVEGEGNADAVLAESLARLVRTVDGRKVFYVQVVDAERLAAPRGEGHPFYVEGQPARMSWSRNARLFLYEQERGGYLPVVAVARAFVKELKFEGWVSMELFARSLAEADPGLGL</sequence>
<keyword evidence="2" id="KW-0560">Oxidoreductase</keyword>
<evidence type="ECO:0000313" key="2">
    <source>
        <dbReference type="EMBL" id="PYI25156.1"/>
    </source>
</evidence>
<dbReference type="EMBL" id="KZ825673">
    <property type="protein sequence ID" value="PYI25156.1"/>
    <property type="molecule type" value="Genomic_DNA"/>
</dbReference>
<reference evidence="2 3" key="1">
    <citation type="submission" date="2018-02" db="EMBL/GenBank/DDBJ databases">
        <title>The genomes of Aspergillus section Nigri reveals drivers in fungal speciation.</title>
        <authorList>
            <consortium name="DOE Joint Genome Institute"/>
            <person name="Vesth T.C."/>
            <person name="Nybo J."/>
            <person name="Theobald S."/>
            <person name="Brandl J."/>
            <person name="Frisvad J.C."/>
            <person name="Nielsen K.F."/>
            <person name="Lyhne E.K."/>
            <person name="Kogle M.E."/>
            <person name="Kuo A."/>
            <person name="Riley R."/>
            <person name="Clum A."/>
            <person name="Nolan M."/>
            <person name="Lipzen A."/>
            <person name="Salamov A."/>
            <person name="Henrissat B."/>
            <person name="Wiebenga A."/>
            <person name="De vries R.P."/>
            <person name="Grigoriev I.V."/>
            <person name="Mortensen U.H."/>
            <person name="Andersen M.R."/>
            <person name="Baker S.E."/>
        </authorList>
    </citation>
    <scope>NUCLEOTIDE SEQUENCE [LARGE SCALE GENOMIC DNA]</scope>
    <source>
        <strain evidence="2 3">CBS 114.80</strain>
    </source>
</reference>